<dbReference type="SUPFAM" id="SSF54211">
    <property type="entry name" value="Ribosomal protein S5 domain 2-like"/>
    <property type="match status" value="1"/>
</dbReference>
<dbReference type="InterPro" id="IPR047872">
    <property type="entry name" value="EFG_IV"/>
</dbReference>
<proteinExistence type="predicted"/>
<dbReference type="EMBL" id="DVMW01000040">
    <property type="protein sequence ID" value="HIU36323.1"/>
    <property type="molecule type" value="Genomic_DNA"/>
</dbReference>
<dbReference type="FunFam" id="3.30.70.240:FF:000001">
    <property type="entry name" value="Elongation factor G"/>
    <property type="match status" value="1"/>
</dbReference>
<dbReference type="FunFam" id="3.30.230.10:FF:000003">
    <property type="entry name" value="Elongation factor G"/>
    <property type="match status" value="1"/>
</dbReference>
<dbReference type="Pfam" id="PF00679">
    <property type="entry name" value="EFG_C"/>
    <property type="match status" value="1"/>
</dbReference>
<dbReference type="Pfam" id="PF22042">
    <property type="entry name" value="EF-G_D2"/>
    <property type="match status" value="1"/>
</dbReference>
<evidence type="ECO:0000313" key="5">
    <source>
        <dbReference type="Proteomes" id="UP000824071"/>
    </source>
</evidence>
<keyword evidence="2" id="KW-0342">GTP-binding</keyword>
<dbReference type="PROSITE" id="PS51722">
    <property type="entry name" value="G_TR_2"/>
    <property type="match status" value="1"/>
</dbReference>
<dbReference type="SUPFAM" id="SSF50447">
    <property type="entry name" value="Translation proteins"/>
    <property type="match status" value="1"/>
</dbReference>
<dbReference type="NCBIfam" id="NF009381">
    <property type="entry name" value="PRK12740.1-5"/>
    <property type="match status" value="1"/>
</dbReference>
<dbReference type="Pfam" id="PF03764">
    <property type="entry name" value="EFG_IV"/>
    <property type="match status" value="1"/>
</dbReference>
<dbReference type="CDD" id="cd16262">
    <property type="entry name" value="EFG_III"/>
    <property type="match status" value="1"/>
</dbReference>
<dbReference type="InterPro" id="IPR027417">
    <property type="entry name" value="P-loop_NTPase"/>
</dbReference>
<dbReference type="Gene3D" id="3.30.70.240">
    <property type="match status" value="1"/>
</dbReference>
<dbReference type="SMART" id="SM00838">
    <property type="entry name" value="EFG_C"/>
    <property type="match status" value="1"/>
</dbReference>
<accession>A0A9D1IFH4</accession>
<dbReference type="GO" id="GO:0005525">
    <property type="term" value="F:GTP binding"/>
    <property type="evidence" value="ECO:0007669"/>
    <property type="project" value="UniProtKB-KW"/>
</dbReference>
<dbReference type="Gene3D" id="3.30.230.10">
    <property type="match status" value="1"/>
</dbReference>
<evidence type="ECO:0000259" key="3">
    <source>
        <dbReference type="PROSITE" id="PS51722"/>
    </source>
</evidence>
<dbReference type="PANTHER" id="PTHR43261">
    <property type="entry name" value="TRANSLATION ELONGATION FACTOR G-RELATED"/>
    <property type="match status" value="1"/>
</dbReference>
<organism evidence="4 5">
    <name type="scientific">Candidatus Fimenecus excrementigallinarum</name>
    <dbReference type="NCBI Taxonomy" id="2840816"/>
    <lineage>
        <taxon>Bacteria</taxon>
        <taxon>Bacillati</taxon>
        <taxon>Bacillota</taxon>
        <taxon>Clostridia</taxon>
        <taxon>Candidatus Fimenecus</taxon>
    </lineage>
</organism>
<dbReference type="Gene3D" id="3.30.70.870">
    <property type="entry name" value="Elongation Factor G (Translational Gtpase), domain 3"/>
    <property type="match status" value="1"/>
</dbReference>
<dbReference type="GO" id="GO:0003924">
    <property type="term" value="F:GTPase activity"/>
    <property type="evidence" value="ECO:0007669"/>
    <property type="project" value="InterPro"/>
</dbReference>
<sequence>MKAYSSEHIRNIAVVGHGGKGKTTLCEAMLYVAGATDRLGRVADGNTVLDFDAEEKRRKSSVSSAMAAIEWDNTKLNIIDAPGLFDFEGGAAEAVRAAEAVLIVTSAGSGVDVGTMKAFKAAEKRGAAKFFAITKTDSDHRSFYKTFEALKEVYGNKLCPTIIPYMEGNLVKCYVNLMTGMAFAYDGGKATKVEMPKDPVIDEMTSAFMEAVATTDDALMEKFFEGEAFTPEEILKGLCIGIFDGSIYPVYAVSGLTTAAVDQLLYGLAWSAPGAYGYAGEMAKDEAGNEEILPCNVAGPLAAVCFKTVADPFVGKMSFFKVVSGRLTADSTAFNPRTGEPEKIGKIITVKGAKQEEAREIIAGDIGVLTKLAKVKTGDTLCDAKNVRVLKGVDFPEPCLSMAVKVAKKGEEEKVAAGLQRLMEEDPTIRYANNTETREQVLSGLGEQHLDVIVSKLKNKFGVDVTLEVPKVAYRETIRKTVEAQGRHKKQSGGHGQYGDVWVKFEPCDSDDLVFETAVVGGSVPKNFFPAVEKGLRECVEKGFAAGYPMVGLKATLYDGSYHPVDSSEMAFKTAASLAFKNAMPKADVAILEPIGTLTAVMPDDNLGDIMGDITKRRGRVLGMGPAEEPKMQELSAEVPMAEMGDFSTVLRSVTAGRGSYTLSFARYEQAPKDVADKVIAERAAERAE</sequence>
<dbReference type="Gene3D" id="3.40.50.300">
    <property type="entry name" value="P-loop containing nucleotide triphosphate hydrolases"/>
    <property type="match status" value="1"/>
</dbReference>
<dbReference type="InterPro" id="IPR009000">
    <property type="entry name" value="Transl_B-barrel_sf"/>
</dbReference>
<name>A0A9D1IFH4_9FIRM</name>
<dbReference type="InterPro" id="IPR041095">
    <property type="entry name" value="EFG_II"/>
</dbReference>
<feature type="domain" description="Tr-type G" evidence="3">
    <location>
        <begin position="7"/>
        <end position="276"/>
    </location>
</feature>
<dbReference type="CDD" id="cd04088">
    <property type="entry name" value="EFG_mtEFG_II"/>
    <property type="match status" value="1"/>
</dbReference>
<keyword evidence="4" id="KW-0648">Protein biosynthesis</keyword>
<dbReference type="AlphaFoldDB" id="A0A9D1IFH4"/>
<dbReference type="InterPro" id="IPR000795">
    <property type="entry name" value="T_Tr_GTP-bd_dom"/>
</dbReference>
<gene>
    <name evidence="4" type="ORF">IAC53_06960</name>
</gene>
<dbReference type="InterPro" id="IPR009022">
    <property type="entry name" value="EFG_III"/>
</dbReference>
<dbReference type="Gene3D" id="2.40.30.10">
    <property type="entry name" value="Translation factors"/>
    <property type="match status" value="1"/>
</dbReference>
<reference evidence="4" key="2">
    <citation type="journal article" date="2021" name="PeerJ">
        <title>Extensive microbial diversity within the chicken gut microbiome revealed by metagenomics and culture.</title>
        <authorList>
            <person name="Gilroy R."/>
            <person name="Ravi A."/>
            <person name="Getino M."/>
            <person name="Pursley I."/>
            <person name="Horton D.L."/>
            <person name="Alikhan N.F."/>
            <person name="Baker D."/>
            <person name="Gharbi K."/>
            <person name="Hall N."/>
            <person name="Watson M."/>
            <person name="Adriaenssens E.M."/>
            <person name="Foster-Nyarko E."/>
            <person name="Jarju S."/>
            <person name="Secka A."/>
            <person name="Antonio M."/>
            <person name="Oren A."/>
            <person name="Chaudhuri R.R."/>
            <person name="La Ragione R."/>
            <person name="Hildebrand F."/>
            <person name="Pallen M.J."/>
        </authorList>
    </citation>
    <scope>NUCLEOTIDE SEQUENCE</scope>
    <source>
        <strain evidence="4">ChiGjej1B1-19959</strain>
    </source>
</reference>
<dbReference type="Proteomes" id="UP000824071">
    <property type="component" value="Unassembled WGS sequence"/>
</dbReference>
<dbReference type="CDD" id="cd03713">
    <property type="entry name" value="EFG_mtEFG_C"/>
    <property type="match status" value="1"/>
</dbReference>
<evidence type="ECO:0000313" key="4">
    <source>
        <dbReference type="EMBL" id="HIU36323.1"/>
    </source>
</evidence>
<dbReference type="InterPro" id="IPR053905">
    <property type="entry name" value="EF-G-like_DII"/>
</dbReference>
<protein>
    <submittedName>
        <fullName evidence="4">Elongation factor G</fullName>
    </submittedName>
</protein>
<comment type="caution">
    <text evidence="4">The sequence shown here is derived from an EMBL/GenBank/DDBJ whole genome shotgun (WGS) entry which is preliminary data.</text>
</comment>
<dbReference type="InterPro" id="IPR035649">
    <property type="entry name" value="EFG_V"/>
</dbReference>
<dbReference type="Pfam" id="PF14492">
    <property type="entry name" value="EFG_III"/>
    <property type="match status" value="1"/>
</dbReference>
<keyword evidence="4" id="KW-0251">Elongation factor</keyword>
<dbReference type="GO" id="GO:0032790">
    <property type="term" value="P:ribosome disassembly"/>
    <property type="evidence" value="ECO:0007669"/>
    <property type="project" value="TreeGrafter"/>
</dbReference>
<dbReference type="SUPFAM" id="SSF52540">
    <property type="entry name" value="P-loop containing nucleoside triphosphate hydrolases"/>
    <property type="match status" value="1"/>
</dbReference>
<dbReference type="InterPro" id="IPR020568">
    <property type="entry name" value="Ribosomal_Su5_D2-typ_SF"/>
</dbReference>
<dbReference type="InterPro" id="IPR014721">
    <property type="entry name" value="Ribsml_uS5_D2-typ_fold_subgr"/>
</dbReference>
<keyword evidence="1" id="KW-0547">Nucleotide-binding</keyword>
<evidence type="ECO:0000256" key="1">
    <source>
        <dbReference type="ARBA" id="ARBA00022741"/>
    </source>
</evidence>
<dbReference type="CDD" id="cd01434">
    <property type="entry name" value="EFG_mtEFG1_IV"/>
    <property type="match status" value="1"/>
</dbReference>
<dbReference type="SUPFAM" id="SSF54980">
    <property type="entry name" value="EF-G C-terminal domain-like"/>
    <property type="match status" value="2"/>
</dbReference>
<dbReference type="SMART" id="SM00889">
    <property type="entry name" value="EFG_IV"/>
    <property type="match status" value="1"/>
</dbReference>
<dbReference type="InterPro" id="IPR000640">
    <property type="entry name" value="EFG_V-like"/>
</dbReference>
<dbReference type="InterPro" id="IPR005517">
    <property type="entry name" value="Transl_elong_EFG/EF2_IV"/>
</dbReference>
<dbReference type="GO" id="GO:0003746">
    <property type="term" value="F:translation elongation factor activity"/>
    <property type="evidence" value="ECO:0007669"/>
    <property type="project" value="UniProtKB-KW"/>
</dbReference>
<reference evidence="4" key="1">
    <citation type="submission" date="2020-10" db="EMBL/GenBank/DDBJ databases">
        <authorList>
            <person name="Gilroy R."/>
        </authorList>
    </citation>
    <scope>NUCLEOTIDE SEQUENCE</scope>
    <source>
        <strain evidence="4">ChiGjej1B1-19959</strain>
    </source>
</reference>
<evidence type="ECO:0000256" key="2">
    <source>
        <dbReference type="ARBA" id="ARBA00023134"/>
    </source>
</evidence>
<dbReference type="PANTHER" id="PTHR43261:SF6">
    <property type="entry name" value="ELONGATION FACTOR G-LIKE PROTEIN"/>
    <property type="match status" value="1"/>
</dbReference>
<dbReference type="InterPro" id="IPR035647">
    <property type="entry name" value="EFG_III/V"/>
</dbReference>
<dbReference type="Pfam" id="PF00009">
    <property type="entry name" value="GTP_EFTU"/>
    <property type="match status" value="1"/>
</dbReference>